<keyword evidence="1" id="KW-1133">Transmembrane helix</keyword>
<feature type="transmembrane region" description="Helical" evidence="1">
    <location>
        <begin position="57"/>
        <end position="78"/>
    </location>
</feature>
<keyword evidence="2" id="KW-0012">Acyltransferase</keyword>
<comment type="caution">
    <text evidence="2">The sequence shown here is derived from an EMBL/GenBank/DDBJ whole genome shotgun (WGS) entry which is preliminary data.</text>
</comment>
<dbReference type="VEuPathDB" id="MicrosporidiaDB:M153_25777000285"/>
<accession>A0A0R0LXM6</accession>
<feature type="transmembrane region" description="Helical" evidence="1">
    <location>
        <begin position="12"/>
        <end position="36"/>
    </location>
</feature>
<gene>
    <name evidence="2" type="ORF">M153_25777000285</name>
</gene>
<dbReference type="AlphaFoldDB" id="A0A0R0LXM6"/>
<sequence length="89" mass="10858">MIKESLRTTFCVIQLIFLFTFYFVMCFSAGSVLLAVRFILRPFKQIRYKFTRSIKRYWLSLTISIFQFFFPVPIYVSYEKEIKQKNRTI</sequence>
<keyword evidence="2" id="KW-0808">Transferase</keyword>
<dbReference type="Proteomes" id="UP000051530">
    <property type="component" value="Unassembled WGS sequence"/>
</dbReference>
<keyword evidence="3" id="KW-1185">Reference proteome</keyword>
<name>A0A0R0LXM6_9MICR</name>
<dbReference type="GO" id="GO:0016746">
    <property type="term" value="F:acyltransferase activity"/>
    <property type="evidence" value="ECO:0007669"/>
    <property type="project" value="UniProtKB-KW"/>
</dbReference>
<keyword evidence="1" id="KW-0812">Transmembrane</keyword>
<organism evidence="2 3">
    <name type="scientific">Pseudoloma neurophilia</name>
    <dbReference type="NCBI Taxonomy" id="146866"/>
    <lineage>
        <taxon>Eukaryota</taxon>
        <taxon>Fungi</taxon>
        <taxon>Fungi incertae sedis</taxon>
        <taxon>Microsporidia</taxon>
        <taxon>Pseudoloma</taxon>
    </lineage>
</organism>
<feature type="non-terminal residue" evidence="2">
    <location>
        <position position="89"/>
    </location>
</feature>
<proteinExistence type="predicted"/>
<protein>
    <submittedName>
        <fullName evidence="2">Lysophosphatidic acid acyltransferase LPAAT</fullName>
    </submittedName>
</protein>
<evidence type="ECO:0000313" key="3">
    <source>
        <dbReference type="Proteomes" id="UP000051530"/>
    </source>
</evidence>
<reference evidence="2 3" key="1">
    <citation type="submission" date="2015-07" db="EMBL/GenBank/DDBJ databases">
        <title>The genome of Pseudoloma neurophilia, a relevant intracellular parasite of the zebrafish.</title>
        <authorList>
            <person name="Ndikumana S."/>
            <person name="Pelin A."/>
            <person name="Sanders J."/>
            <person name="Corradi N."/>
        </authorList>
    </citation>
    <scope>NUCLEOTIDE SEQUENCE [LARGE SCALE GENOMIC DNA]</scope>
    <source>
        <strain evidence="2 3">MK1</strain>
    </source>
</reference>
<evidence type="ECO:0000256" key="1">
    <source>
        <dbReference type="SAM" id="Phobius"/>
    </source>
</evidence>
<dbReference type="EMBL" id="LGUB01001533">
    <property type="protein sequence ID" value="KRH91780.1"/>
    <property type="molecule type" value="Genomic_DNA"/>
</dbReference>
<keyword evidence="1" id="KW-0472">Membrane</keyword>
<dbReference type="OrthoDB" id="189226at2759"/>
<evidence type="ECO:0000313" key="2">
    <source>
        <dbReference type="EMBL" id="KRH91780.1"/>
    </source>
</evidence>